<organism evidence="1 2">
    <name type="scientific">Aquitalea magnusonii</name>
    <dbReference type="NCBI Taxonomy" id="332411"/>
    <lineage>
        <taxon>Bacteria</taxon>
        <taxon>Pseudomonadati</taxon>
        <taxon>Pseudomonadota</taxon>
        <taxon>Betaproteobacteria</taxon>
        <taxon>Neisseriales</taxon>
        <taxon>Chromobacteriaceae</taxon>
        <taxon>Aquitalea</taxon>
    </lineage>
</organism>
<protein>
    <submittedName>
        <fullName evidence="1">Uncharacterized protein</fullName>
    </submittedName>
</protein>
<accession>A0A3G9GGZ4</accession>
<evidence type="ECO:0000313" key="2">
    <source>
        <dbReference type="Proteomes" id="UP000198290"/>
    </source>
</evidence>
<reference evidence="2" key="1">
    <citation type="journal article" date="2017" name="Biotechnol. Biofuels">
        <title>Evaluation of environmental bacterial communities as a factor affecting the growth of duckweed Lemna minor.</title>
        <authorList>
            <person name="Ishizawa H."/>
            <person name="Kuroda M."/>
            <person name="Morikawa M."/>
            <person name="Ike M."/>
        </authorList>
    </citation>
    <scope>NUCLEOTIDE SEQUENCE [LARGE SCALE GENOMIC DNA]</scope>
    <source>
        <strain evidence="2">H3</strain>
    </source>
</reference>
<dbReference type="AlphaFoldDB" id="A0A3G9GGZ4"/>
<reference evidence="1 2" key="2">
    <citation type="journal article" date="2017" name="Genome Announc.">
        <title>Draft genome sequence of Aquitalea magnusonii strain H3, a plant growth-promoting bacterium of duckweed Lemna minor.</title>
        <authorList>
            <person name="Ishizawa H."/>
            <person name="Kuroda M."/>
            <person name="Ike M."/>
        </authorList>
    </citation>
    <scope>NUCLEOTIDE SEQUENCE [LARGE SCALE GENOMIC DNA]</scope>
    <source>
        <strain evidence="1 2">H3</strain>
    </source>
</reference>
<evidence type="ECO:0000313" key="1">
    <source>
        <dbReference type="EMBL" id="BBF84917.1"/>
    </source>
</evidence>
<name>A0A3G9GGZ4_9NEIS</name>
<keyword evidence="2" id="KW-1185">Reference proteome</keyword>
<sequence>MYQAANDECYPTIHPEPQTIRSGVKNTARSINLQLFLRIFLHDKLDAPAMLIASWLLAFVASSPIKYR</sequence>
<gene>
    <name evidence="1" type="ORF">DLM_1293</name>
</gene>
<dbReference type="EMBL" id="AP018823">
    <property type="protein sequence ID" value="BBF84917.1"/>
    <property type="molecule type" value="Genomic_DNA"/>
</dbReference>
<dbReference type="Proteomes" id="UP000198290">
    <property type="component" value="Chromosome"/>
</dbReference>
<reference evidence="2" key="3">
    <citation type="journal article" date="2017" name="Plant Physiol. Biochem.">
        <title>Differential oxidative and antioxidative response of duckweed Lemna minor toward plant growth promoting/inhibiting bacteria.</title>
        <authorList>
            <person name="Ishizawa H."/>
            <person name="Kuroda M."/>
            <person name="Morikawa M."/>
            <person name="Ike M."/>
        </authorList>
    </citation>
    <scope>NUCLEOTIDE SEQUENCE [LARGE SCALE GENOMIC DNA]</scope>
    <source>
        <strain evidence="2">H3</strain>
    </source>
</reference>
<dbReference type="KEGG" id="amah:DLM_1293"/>
<proteinExistence type="predicted"/>